<dbReference type="Proteomes" id="UP000594638">
    <property type="component" value="Unassembled WGS sequence"/>
</dbReference>
<comment type="caution">
    <text evidence="2">The sequence shown here is derived from an EMBL/GenBank/DDBJ whole genome shotgun (WGS) entry which is preliminary data.</text>
</comment>
<protein>
    <submittedName>
        <fullName evidence="2">Uncharacterized protein</fullName>
    </submittedName>
</protein>
<feature type="region of interest" description="Disordered" evidence="1">
    <location>
        <begin position="1"/>
        <end position="20"/>
    </location>
</feature>
<name>A0A8S0VEY9_OLEEU</name>
<dbReference type="Gramene" id="OE9A073537T1">
    <property type="protein sequence ID" value="OE9A073537C1"/>
    <property type="gene ID" value="OE9A073537"/>
</dbReference>
<reference evidence="2 3" key="1">
    <citation type="submission" date="2019-12" db="EMBL/GenBank/DDBJ databases">
        <authorList>
            <person name="Alioto T."/>
            <person name="Alioto T."/>
            <person name="Gomez Garrido J."/>
        </authorList>
    </citation>
    <scope>NUCLEOTIDE SEQUENCE [LARGE SCALE GENOMIC DNA]</scope>
</reference>
<evidence type="ECO:0000313" key="2">
    <source>
        <dbReference type="EMBL" id="CAA3029360.1"/>
    </source>
</evidence>
<proteinExistence type="predicted"/>
<sequence length="78" mass="8425">MRRPTRLTLGTVESHQQHRGVKLIPTASPATNGDCANGDSADPAFLRPTSLPHSLLSHPLYRSASPSLSVWLATLQHT</sequence>
<feature type="non-terminal residue" evidence="2">
    <location>
        <position position="78"/>
    </location>
</feature>
<keyword evidence="3" id="KW-1185">Reference proteome</keyword>
<dbReference type="AlphaFoldDB" id="A0A8S0VEY9"/>
<evidence type="ECO:0000256" key="1">
    <source>
        <dbReference type="SAM" id="MobiDB-lite"/>
    </source>
</evidence>
<accession>A0A8S0VEY9</accession>
<gene>
    <name evidence="2" type="ORF">OLEA9_A073537</name>
</gene>
<organism evidence="2 3">
    <name type="scientific">Olea europaea subsp. europaea</name>
    <dbReference type="NCBI Taxonomy" id="158383"/>
    <lineage>
        <taxon>Eukaryota</taxon>
        <taxon>Viridiplantae</taxon>
        <taxon>Streptophyta</taxon>
        <taxon>Embryophyta</taxon>
        <taxon>Tracheophyta</taxon>
        <taxon>Spermatophyta</taxon>
        <taxon>Magnoliopsida</taxon>
        <taxon>eudicotyledons</taxon>
        <taxon>Gunneridae</taxon>
        <taxon>Pentapetalae</taxon>
        <taxon>asterids</taxon>
        <taxon>lamiids</taxon>
        <taxon>Lamiales</taxon>
        <taxon>Oleaceae</taxon>
        <taxon>Oleeae</taxon>
        <taxon>Olea</taxon>
    </lineage>
</organism>
<dbReference type="EMBL" id="CACTIH010009304">
    <property type="protein sequence ID" value="CAA3029360.1"/>
    <property type="molecule type" value="Genomic_DNA"/>
</dbReference>
<evidence type="ECO:0000313" key="3">
    <source>
        <dbReference type="Proteomes" id="UP000594638"/>
    </source>
</evidence>